<dbReference type="EMBL" id="PUEJ01000009">
    <property type="protein sequence ID" value="PRH85143.1"/>
    <property type="molecule type" value="Genomic_DNA"/>
</dbReference>
<feature type="domain" description="Rv2993c-like N-terminal" evidence="3">
    <location>
        <begin position="4"/>
        <end position="51"/>
    </location>
</feature>
<dbReference type="PANTHER" id="PTHR11820">
    <property type="entry name" value="ACYLPYRUVASE"/>
    <property type="match status" value="1"/>
</dbReference>
<dbReference type="InterPro" id="IPR018833">
    <property type="entry name" value="Rv2993c-like_N"/>
</dbReference>
<proteinExistence type="predicted"/>
<gene>
    <name evidence="4" type="ORF">C5L14_22030</name>
</gene>
<evidence type="ECO:0000313" key="5">
    <source>
        <dbReference type="Proteomes" id="UP000237682"/>
    </source>
</evidence>
<evidence type="ECO:0000259" key="3">
    <source>
        <dbReference type="Pfam" id="PF10370"/>
    </source>
</evidence>
<comment type="caution">
    <text evidence="4">The sequence shown here is derived from an EMBL/GenBank/DDBJ whole genome shotgun (WGS) entry which is preliminary data.</text>
</comment>
<keyword evidence="1" id="KW-0479">Metal-binding</keyword>
<keyword evidence="5" id="KW-1185">Reference proteome</keyword>
<dbReference type="InterPro" id="IPR036663">
    <property type="entry name" value="Fumarylacetoacetase_C_sf"/>
</dbReference>
<dbReference type="Pfam" id="PF10370">
    <property type="entry name" value="Rv2993c-like_N"/>
    <property type="match status" value="1"/>
</dbReference>
<dbReference type="AlphaFoldDB" id="A0A2S9Q703"/>
<evidence type="ECO:0000256" key="1">
    <source>
        <dbReference type="ARBA" id="ARBA00022723"/>
    </source>
</evidence>
<protein>
    <submittedName>
        <fullName evidence="4">2-hydroxyhepta-2,4-diene-1,7-dioate isomerase</fullName>
    </submittedName>
</protein>
<dbReference type="SUPFAM" id="SSF56529">
    <property type="entry name" value="FAH"/>
    <property type="match status" value="1"/>
</dbReference>
<dbReference type="GO" id="GO:0016853">
    <property type="term" value="F:isomerase activity"/>
    <property type="evidence" value="ECO:0007669"/>
    <property type="project" value="UniProtKB-KW"/>
</dbReference>
<name>A0A2S9Q703_9HYPH</name>
<dbReference type="Gene3D" id="2.30.30.370">
    <property type="entry name" value="FAH"/>
    <property type="match status" value="1"/>
</dbReference>
<evidence type="ECO:0000259" key="2">
    <source>
        <dbReference type="Pfam" id="PF01557"/>
    </source>
</evidence>
<sequence length="257" mass="27533">MSQWIRFEEDGQAQFGKLEGEAIHVHRGDMFGIAAATGRTLPLAQAKLLAPTVPSKIIALWNNFHQLAAKLDVAVPPEPLYLLKAPTSVTAPGATVTRPASYDGRVVYEGELGIVIGKPCSNASEEEAADAIFGYTCVNDITAGDIITRDSSFAQWVRAKSFDGFGPFGPVIATDIDPASLVVRTLLNGDERQNYPIADMVFPPARLVSLISRDMTLLPGDLICCGTSLGVGAMKEAQNDVRVSIEGIGCLENRFVQ</sequence>
<dbReference type="PANTHER" id="PTHR11820:SF7">
    <property type="entry name" value="ACYLPYRUVASE FAHD1, MITOCHONDRIAL"/>
    <property type="match status" value="1"/>
</dbReference>
<dbReference type="Proteomes" id="UP000237682">
    <property type="component" value="Unassembled WGS sequence"/>
</dbReference>
<dbReference type="Gene3D" id="3.90.850.10">
    <property type="entry name" value="Fumarylacetoacetase-like, C-terminal domain"/>
    <property type="match status" value="1"/>
</dbReference>
<dbReference type="Pfam" id="PF01557">
    <property type="entry name" value="FAA_hydrolase"/>
    <property type="match status" value="1"/>
</dbReference>
<dbReference type="OrthoDB" id="5197601at2"/>
<dbReference type="GO" id="GO:0046872">
    <property type="term" value="F:metal ion binding"/>
    <property type="evidence" value="ECO:0007669"/>
    <property type="project" value="UniProtKB-KW"/>
</dbReference>
<evidence type="ECO:0000313" key="4">
    <source>
        <dbReference type="EMBL" id="PRH85143.1"/>
    </source>
</evidence>
<dbReference type="GO" id="GO:0018773">
    <property type="term" value="F:acetylpyruvate hydrolase activity"/>
    <property type="evidence" value="ECO:0007669"/>
    <property type="project" value="TreeGrafter"/>
</dbReference>
<organism evidence="4 5">
    <name type="scientific">Labrys okinawensis</name>
    <dbReference type="NCBI Taxonomy" id="346911"/>
    <lineage>
        <taxon>Bacteria</taxon>
        <taxon>Pseudomonadati</taxon>
        <taxon>Pseudomonadota</taxon>
        <taxon>Alphaproteobacteria</taxon>
        <taxon>Hyphomicrobiales</taxon>
        <taxon>Xanthobacteraceae</taxon>
        <taxon>Labrys</taxon>
    </lineage>
</organism>
<keyword evidence="4" id="KW-0413">Isomerase</keyword>
<dbReference type="InterPro" id="IPR011234">
    <property type="entry name" value="Fumarylacetoacetase-like_C"/>
</dbReference>
<accession>A0A2S9Q703</accession>
<dbReference type="RefSeq" id="WP_105864237.1">
    <property type="nucleotide sequence ID" value="NZ_PUEJ01000009.1"/>
</dbReference>
<feature type="domain" description="Fumarylacetoacetase-like C-terminal" evidence="2">
    <location>
        <begin position="56"/>
        <end position="255"/>
    </location>
</feature>
<reference evidence="4 5" key="1">
    <citation type="submission" date="2018-02" db="EMBL/GenBank/DDBJ databases">
        <title>Whole genome sequencing of endophytic bacterium.</title>
        <authorList>
            <person name="Eedara R."/>
            <person name="Podile A.R."/>
        </authorList>
    </citation>
    <scope>NUCLEOTIDE SEQUENCE [LARGE SCALE GENOMIC DNA]</scope>
    <source>
        <strain evidence="4 5">RP1T</strain>
    </source>
</reference>